<gene>
    <name evidence="6" type="ORF">SAMN02745194_04810</name>
</gene>
<comment type="similarity">
    <text evidence="1">Belongs to the LysR transcriptional regulatory family.</text>
</comment>
<name>A0A1M6S1H5_9PROT</name>
<dbReference type="InterPro" id="IPR037402">
    <property type="entry name" value="YidZ_PBP2"/>
</dbReference>
<feature type="domain" description="HTH lysR-type" evidence="5">
    <location>
        <begin position="17"/>
        <end position="69"/>
    </location>
</feature>
<dbReference type="GO" id="GO:0003700">
    <property type="term" value="F:DNA-binding transcription factor activity"/>
    <property type="evidence" value="ECO:0007669"/>
    <property type="project" value="InterPro"/>
</dbReference>
<dbReference type="Proteomes" id="UP000184387">
    <property type="component" value="Unassembled WGS sequence"/>
</dbReference>
<dbReference type="InterPro" id="IPR000847">
    <property type="entry name" value="LysR_HTH_N"/>
</dbReference>
<sequence>MRSMNDIDALALDGHTLRLFLTVLEEGSVTGAAARHGLTQSAVSHALNRLRAQLGDPLFVQAGRGIAPTPHARALAGRVQAVLDGMRELARPAEFEPARARLNLTVAANDFQQGLLLPAFFARVSSAVAALEMRVIPSGAPPAELLRTRGCDLLVTPLPPPGTDIVQKRLLTDRYACFYDPVLRGPPLSRDEYLGSRHATVVHPEGGALEFDRRMEARGVRRDFALRVPGFADIAAFLRGSTLLATLPGLLRRSAMQGFASVPVPLGPGTRAMEPLPLYLVWHRRDQLDPRHAWLRGVMMEVAAELGE</sequence>
<keyword evidence="4" id="KW-0804">Transcription</keyword>
<dbReference type="InterPro" id="IPR036390">
    <property type="entry name" value="WH_DNA-bd_sf"/>
</dbReference>
<dbReference type="PANTHER" id="PTHR30118">
    <property type="entry name" value="HTH-TYPE TRANSCRIPTIONAL REGULATOR LEUO-RELATED"/>
    <property type="match status" value="1"/>
</dbReference>
<evidence type="ECO:0000256" key="2">
    <source>
        <dbReference type="ARBA" id="ARBA00023015"/>
    </source>
</evidence>
<dbReference type="EMBL" id="FQZF01000048">
    <property type="protein sequence ID" value="SHK38516.1"/>
    <property type="molecule type" value="Genomic_DNA"/>
</dbReference>
<dbReference type="GO" id="GO:0003677">
    <property type="term" value="F:DNA binding"/>
    <property type="evidence" value="ECO:0007669"/>
    <property type="project" value="UniProtKB-KW"/>
</dbReference>
<dbReference type="SUPFAM" id="SSF53850">
    <property type="entry name" value="Periplasmic binding protein-like II"/>
    <property type="match status" value="1"/>
</dbReference>
<organism evidence="6 7">
    <name type="scientific">Muricoccus roseus</name>
    <dbReference type="NCBI Taxonomy" id="198092"/>
    <lineage>
        <taxon>Bacteria</taxon>
        <taxon>Pseudomonadati</taxon>
        <taxon>Pseudomonadota</taxon>
        <taxon>Alphaproteobacteria</taxon>
        <taxon>Acetobacterales</taxon>
        <taxon>Roseomonadaceae</taxon>
        <taxon>Muricoccus</taxon>
    </lineage>
</organism>
<reference evidence="6 7" key="1">
    <citation type="submission" date="2016-11" db="EMBL/GenBank/DDBJ databases">
        <authorList>
            <person name="Jaros S."/>
            <person name="Januszkiewicz K."/>
            <person name="Wedrychowicz H."/>
        </authorList>
    </citation>
    <scope>NUCLEOTIDE SEQUENCE [LARGE SCALE GENOMIC DNA]</scope>
    <source>
        <strain evidence="6 7">DSM 14916</strain>
    </source>
</reference>
<proteinExistence type="inferred from homology"/>
<dbReference type="InterPro" id="IPR036388">
    <property type="entry name" value="WH-like_DNA-bd_sf"/>
</dbReference>
<protein>
    <submittedName>
        <fullName evidence="6">DNA-binding transcriptional regulator, LysR family</fullName>
    </submittedName>
</protein>
<evidence type="ECO:0000256" key="4">
    <source>
        <dbReference type="ARBA" id="ARBA00023163"/>
    </source>
</evidence>
<dbReference type="Gene3D" id="3.40.190.10">
    <property type="entry name" value="Periplasmic binding protein-like II"/>
    <property type="match status" value="2"/>
</dbReference>
<dbReference type="PANTHER" id="PTHR30118:SF6">
    <property type="entry name" value="HTH-TYPE TRANSCRIPTIONAL REGULATOR LEUO"/>
    <property type="match status" value="1"/>
</dbReference>
<dbReference type="STRING" id="198092.SAMN02745194_04810"/>
<evidence type="ECO:0000313" key="7">
    <source>
        <dbReference type="Proteomes" id="UP000184387"/>
    </source>
</evidence>
<dbReference type="SUPFAM" id="SSF46785">
    <property type="entry name" value="Winged helix' DNA-binding domain"/>
    <property type="match status" value="1"/>
</dbReference>
<evidence type="ECO:0000259" key="5">
    <source>
        <dbReference type="PROSITE" id="PS50931"/>
    </source>
</evidence>
<keyword evidence="3 6" id="KW-0238">DNA-binding</keyword>
<dbReference type="InterPro" id="IPR050389">
    <property type="entry name" value="LysR-type_TF"/>
</dbReference>
<dbReference type="CDD" id="cd08417">
    <property type="entry name" value="PBP2_Nitroaromatics_like"/>
    <property type="match status" value="1"/>
</dbReference>
<evidence type="ECO:0000313" key="6">
    <source>
        <dbReference type="EMBL" id="SHK38516.1"/>
    </source>
</evidence>
<dbReference type="AlphaFoldDB" id="A0A1M6S1H5"/>
<dbReference type="Pfam" id="PF03466">
    <property type="entry name" value="LysR_substrate"/>
    <property type="match status" value="1"/>
</dbReference>
<keyword evidence="7" id="KW-1185">Reference proteome</keyword>
<dbReference type="PROSITE" id="PS50931">
    <property type="entry name" value="HTH_LYSR"/>
    <property type="match status" value="1"/>
</dbReference>
<dbReference type="InterPro" id="IPR005119">
    <property type="entry name" value="LysR_subst-bd"/>
</dbReference>
<dbReference type="Gene3D" id="1.10.10.10">
    <property type="entry name" value="Winged helix-like DNA-binding domain superfamily/Winged helix DNA-binding domain"/>
    <property type="match status" value="1"/>
</dbReference>
<dbReference type="Pfam" id="PF00126">
    <property type="entry name" value="HTH_1"/>
    <property type="match status" value="1"/>
</dbReference>
<evidence type="ECO:0000256" key="1">
    <source>
        <dbReference type="ARBA" id="ARBA00009437"/>
    </source>
</evidence>
<accession>A0A1M6S1H5</accession>
<keyword evidence="2" id="KW-0805">Transcription regulation</keyword>
<evidence type="ECO:0000256" key="3">
    <source>
        <dbReference type="ARBA" id="ARBA00023125"/>
    </source>
</evidence>